<evidence type="ECO:0000256" key="1">
    <source>
        <dbReference type="SAM" id="SignalP"/>
    </source>
</evidence>
<comment type="caution">
    <text evidence="2">The sequence shown here is derived from an EMBL/GenBank/DDBJ whole genome shotgun (WGS) entry which is preliminary data.</text>
</comment>
<feature type="chain" id="PRO_5045995987" evidence="1">
    <location>
        <begin position="28"/>
        <end position="212"/>
    </location>
</feature>
<dbReference type="RefSeq" id="WP_259452878.1">
    <property type="nucleotide sequence ID" value="NZ_JANUHC010000020.1"/>
</dbReference>
<feature type="non-terminal residue" evidence="2">
    <location>
        <position position="212"/>
    </location>
</feature>
<dbReference type="NCBIfam" id="NF038129">
    <property type="entry name" value="PEP_NF038129"/>
    <property type="match status" value="1"/>
</dbReference>
<reference evidence="2" key="1">
    <citation type="submission" date="2022-08" db="EMBL/GenBank/DDBJ databases">
        <title>Reclassification of Massilia species as members of the genera Telluria, Duganella, Pseudoduganella, Mokoshia gen. nov. and Zemynaea gen. nov. using orthogonal and non-orthogonal genome-based approaches.</title>
        <authorList>
            <person name="Bowman J.P."/>
        </authorList>
    </citation>
    <scope>NUCLEOTIDE SEQUENCE</scope>
    <source>
        <strain evidence="2">LMG 11547</strain>
    </source>
</reference>
<keyword evidence="3" id="KW-1185">Reference proteome</keyword>
<protein>
    <submittedName>
        <fullName evidence="2">NF038129 family PEP-CTERM protein</fullName>
    </submittedName>
</protein>
<accession>A0ABT2C952</accession>
<proteinExistence type="predicted"/>
<gene>
    <name evidence="2" type="ORF">NX786_31845</name>
</gene>
<evidence type="ECO:0000313" key="2">
    <source>
        <dbReference type="EMBL" id="MCS0633935.1"/>
    </source>
</evidence>
<organism evidence="2 3">
    <name type="scientific">Telluria mixta</name>
    <dbReference type="NCBI Taxonomy" id="34071"/>
    <lineage>
        <taxon>Bacteria</taxon>
        <taxon>Pseudomonadati</taxon>
        <taxon>Pseudomonadota</taxon>
        <taxon>Betaproteobacteria</taxon>
        <taxon>Burkholderiales</taxon>
        <taxon>Oxalobacteraceae</taxon>
        <taxon>Telluria group</taxon>
        <taxon>Telluria</taxon>
    </lineage>
</organism>
<sequence length="212" mass="21077">MIKHLTSFFTRALLALALAGGANTAFAGPMYHFTVDTSGLTGTGYLDLTFAALAGATPATATLTHFTGAFGGTALPAGDVGGDIGTKVTFGNGPTFNELLQAVTFGGLLSFDAAFDIAPGGAIGTGFGIALVNAALDNYVPGTSGNVASIDLMPGAPATVWADAAFVTATPVPEPAGLPVFATGCVLAALALRYRKATPGSEPDFGKFPITG</sequence>
<name>A0ABT2C952_9BURK</name>
<feature type="signal peptide" evidence="1">
    <location>
        <begin position="1"/>
        <end position="27"/>
    </location>
</feature>
<dbReference type="Proteomes" id="UP001165263">
    <property type="component" value="Unassembled WGS sequence"/>
</dbReference>
<dbReference type="EMBL" id="JANUHC010000020">
    <property type="protein sequence ID" value="MCS0633935.1"/>
    <property type="molecule type" value="Genomic_DNA"/>
</dbReference>
<keyword evidence="1" id="KW-0732">Signal</keyword>
<evidence type="ECO:0000313" key="3">
    <source>
        <dbReference type="Proteomes" id="UP001165263"/>
    </source>
</evidence>